<dbReference type="PANTHER" id="PTHR23226">
    <property type="entry name" value="ZINC FINGER AND SCAN DOMAIN-CONTAINING"/>
    <property type="match status" value="1"/>
</dbReference>
<keyword evidence="6" id="KW-0805">Transcription regulation</keyword>
<feature type="domain" description="C2H2-type" evidence="11">
    <location>
        <begin position="48"/>
        <end position="75"/>
    </location>
</feature>
<keyword evidence="9" id="KW-0539">Nucleus</keyword>
<dbReference type="Gene3D" id="3.30.160.60">
    <property type="entry name" value="Classic Zinc Finger"/>
    <property type="match status" value="3"/>
</dbReference>
<feature type="non-terminal residue" evidence="12">
    <location>
        <position position="1"/>
    </location>
</feature>
<evidence type="ECO:0000256" key="4">
    <source>
        <dbReference type="ARBA" id="ARBA00022771"/>
    </source>
</evidence>
<keyword evidence="4 10" id="KW-0863">Zinc-finger</keyword>
<evidence type="ECO:0000259" key="11">
    <source>
        <dbReference type="PROSITE" id="PS50157"/>
    </source>
</evidence>
<feature type="non-terminal residue" evidence="12">
    <location>
        <position position="128"/>
    </location>
</feature>
<feature type="domain" description="C2H2-type" evidence="11">
    <location>
        <begin position="104"/>
        <end position="128"/>
    </location>
</feature>
<keyword evidence="3" id="KW-0677">Repeat</keyword>
<evidence type="ECO:0000256" key="7">
    <source>
        <dbReference type="ARBA" id="ARBA00023125"/>
    </source>
</evidence>
<dbReference type="SUPFAM" id="SSF57667">
    <property type="entry name" value="beta-beta-alpha zinc fingers"/>
    <property type="match status" value="2"/>
</dbReference>
<comment type="subcellular location">
    <subcellularLocation>
        <location evidence="1">Nucleus</location>
    </subcellularLocation>
</comment>
<dbReference type="InterPro" id="IPR056438">
    <property type="entry name" value="Znf-C2H2_CTCF"/>
</dbReference>
<dbReference type="EMBL" id="HACG01003401">
    <property type="protein sequence ID" value="CEK50266.1"/>
    <property type="molecule type" value="Transcribed_RNA"/>
</dbReference>
<evidence type="ECO:0000256" key="6">
    <source>
        <dbReference type="ARBA" id="ARBA00023015"/>
    </source>
</evidence>
<dbReference type="PROSITE" id="PS00028">
    <property type="entry name" value="ZINC_FINGER_C2H2_1"/>
    <property type="match status" value="2"/>
</dbReference>
<evidence type="ECO:0000256" key="9">
    <source>
        <dbReference type="ARBA" id="ARBA00023242"/>
    </source>
</evidence>
<evidence type="ECO:0000256" key="2">
    <source>
        <dbReference type="ARBA" id="ARBA00022723"/>
    </source>
</evidence>
<dbReference type="PANTHER" id="PTHR23226:SF416">
    <property type="entry name" value="FI01424P"/>
    <property type="match status" value="1"/>
</dbReference>
<dbReference type="GO" id="GO:0000978">
    <property type="term" value="F:RNA polymerase II cis-regulatory region sequence-specific DNA binding"/>
    <property type="evidence" value="ECO:0007669"/>
    <property type="project" value="TreeGrafter"/>
</dbReference>
<dbReference type="InterPro" id="IPR013087">
    <property type="entry name" value="Znf_C2H2_type"/>
</dbReference>
<dbReference type="AlphaFoldDB" id="A0A0B6Y329"/>
<dbReference type="PROSITE" id="PS50157">
    <property type="entry name" value="ZINC_FINGER_C2H2_2"/>
    <property type="match status" value="3"/>
</dbReference>
<keyword evidence="2" id="KW-0479">Metal-binding</keyword>
<name>A0A0B6Y329_9EUPU</name>
<keyword evidence="7" id="KW-0238">DNA-binding</keyword>
<dbReference type="Pfam" id="PF00096">
    <property type="entry name" value="zf-C2H2"/>
    <property type="match status" value="2"/>
</dbReference>
<dbReference type="FunFam" id="3.30.160.60:FF:000030">
    <property type="entry name" value="Zinc finger protein 628"/>
    <property type="match status" value="1"/>
</dbReference>
<dbReference type="FunFam" id="3.30.160.60:FF:002343">
    <property type="entry name" value="Zinc finger protein 33A"/>
    <property type="match status" value="1"/>
</dbReference>
<sequence>TYADDETGTYGTMNNYIGDNKEDFSSREQSLHGFNTDSVSNTNLEKPYKCDHCGIRFTKRRGLRTHQIRQAEKQPYKCPDCDFSCSCSNSLTAHKKIHIGEKPIKCDVCDKTFNLNRDFKVHRRLHTG</sequence>
<reference evidence="12" key="1">
    <citation type="submission" date="2014-12" db="EMBL/GenBank/DDBJ databases">
        <title>Insight into the proteome of Arion vulgaris.</title>
        <authorList>
            <person name="Aradska J."/>
            <person name="Bulat T."/>
            <person name="Smidak R."/>
            <person name="Sarate P."/>
            <person name="Gangsoo J."/>
            <person name="Sialana F."/>
            <person name="Bilban M."/>
            <person name="Lubec G."/>
        </authorList>
    </citation>
    <scope>NUCLEOTIDE SEQUENCE</scope>
    <source>
        <tissue evidence="12">Skin</tissue>
    </source>
</reference>
<evidence type="ECO:0000313" key="12">
    <source>
        <dbReference type="EMBL" id="CEK50266.1"/>
    </source>
</evidence>
<evidence type="ECO:0000256" key="3">
    <source>
        <dbReference type="ARBA" id="ARBA00022737"/>
    </source>
</evidence>
<feature type="domain" description="C2H2-type" evidence="11">
    <location>
        <begin position="76"/>
        <end position="103"/>
    </location>
</feature>
<protein>
    <recommendedName>
        <fullName evidence="11">C2H2-type domain-containing protein</fullName>
    </recommendedName>
</protein>
<dbReference type="GO" id="GO:0008270">
    <property type="term" value="F:zinc ion binding"/>
    <property type="evidence" value="ECO:0007669"/>
    <property type="project" value="UniProtKB-KW"/>
</dbReference>
<evidence type="ECO:0000256" key="8">
    <source>
        <dbReference type="ARBA" id="ARBA00023163"/>
    </source>
</evidence>
<dbReference type="GO" id="GO:0005634">
    <property type="term" value="C:nucleus"/>
    <property type="evidence" value="ECO:0007669"/>
    <property type="project" value="UniProtKB-SubCell"/>
</dbReference>
<evidence type="ECO:0000256" key="10">
    <source>
        <dbReference type="PROSITE-ProRule" id="PRU00042"/>
    </source>
</evidence>
<proteinExistence type="predicted"/>
<organism evidence="12">
    <name type="scientific">Arion vulgaris</name>
    <dbReference type="NCBI Taxonomy" id="1028688"/>
    <lineage>
        <taxon>Eukaryota</taxon>
        <taxon>Metazoa</taxon>
        <taxon>Spiralia</taxon>
        <taxon>Lophotrochozoa</taxon>
        <taxon>Mollusca</taxon>
        <taxon>Gastropoda</taxon>
        <taxon>Heterobranchia</taxon>
        <taxon>Euthyneura</taxon>
        <taxon>Panpulmonata</taxon>
        <taxon>Eupulmonata</taxon>
        <taxon>Stylommatophora</taxon>
        <taxon>Helicina</taxon>
        <taxon>Arionoidea</taxon>
        <taxon>Arionidae</taxon>
        <taxon>Arion</taxon>
    </lineage>
</organism>
<accession>A0A0B6Y329</accession>
<gene>
    <name evidence="12" type="primary">ORF10270</name>
</gene>
<dbReference type="Pfam" id="PF23611">
    <property type="entry name" value="zf-C2H2_16"/>
    <property type="match status" value="1"/>
</dbReference>
<dbReference type="SMART" id="SM00355">
    <property type="entry name" value="ZnF_C2H2"/>
    <property type="match status" value="3"/>
</dbReference>
<keyword evidence="5" id="KW-0862">Zinc</keyword>
<dbReference type="GO" id="GO:0000981">
    <property type="term" value="F:DNA-binding transcription factor activity, RNA polymerase II-specific"/>
    <property type="evidence" value="ECO:0007669"/>
    <property type="project" value="TreeGrafter"/>
</dbReference>
<keyword evidence="8" id="KW-0804">Transcription</keyword>
<dbReference type="InterPro" id="IPR036236">
    <property type="entry name" value="Znf_C2H2_sf"/>
</dbReference>
<evidence type="ECO:0000256" key="1">
    <source>
        <dbReference type="ARBA" id="ARBA00004123"/>
    </source>
</evidence>
<evidence type="ECO:0000256" key="5">
    <source>
        <dbReference type="ARBA" id="ARBA00022833"/>
    </source>
</evidence>